<organism evidence="1 2">
    <name type="scientific">Hymenolepis diminuta</name>
    <name type="common">Rat tapeworm</name>
    <dbReference type="NCBI Taxonomy" id="6216"/>
    <lineage>
        <taxon>Eukaryota</taxon>
        <taxon>Metazoa</taxon>
        <taxon>Spiralia</taxon>
        <taxon>Lophotrochozoa</taxon>
        <taxon>Platyhelminthes</taxon>
        <taxon>Cestoda</taxon>
        <taxon>Eucestoda</taxon>
        <taxon>Cyclophyllidea</taxon>
        <taxon>Hymenolepididae</taxon>
        <taxon>Hymenolepis</taxon>
    </lineage>
</organism>
<dbReference type="Gene3D" id="3.40.190.10">
    <property type="entry name" value="Periplasmic binding protein-like II"/>
    <property type="match status" value="1"/>
</dbReference>
<evidence type="ECO:0000313" key="1">
    <source>
        <dbReference type="EMBL" id="VUZ56469.1"/>
    </source>
</evidence>
<dbReference type="EMBL" id="CABIJS010000704">
    <property type="protein sequence ID" value="VUZ56469.1"/>
    <property type="molecule type" value="Genomic_DNA"/>
</dbReference>
<gene>
    <name evidence="1" type="ORF">WMSIL1_LOCUS14092</name>
</gene>
<proteinExistence type="predicted"/>
<sequence>MKTETDMNATQGSFDINRVRIVSSILLPPFMMEKKDAYGNEIKGEYEGFCVDLVE</sequence>
<name>A0A564ZAS1_HYMDI</name>
<reference evidence="1 2" key="1">
    <citation type="submission" date="2019-07" db="EMBL/GenBank/DDBJ databases">
        <authorList>
            <person name="Jastrzebski P J."/>
            <person name="Paukszto L."/>
            <person name="Jastrzebski P J."/>
        </authorList>
    </citation>
    <scope>NUCLEOTIDE SEQUENCE [LARGE SCALE GENOMIC DNA]</scope>
    <source>
        <strain evidence="1 2">WMS-il1</strain>
    </source>
</reference>
<dbReference type="AlphaFoldDB" id="A0A564ZAS1"/>
<keyword evidence="2" id="KW-1185">Reference proteome</keyword>
<evidence type="ECO:0000313" key="2">
    <source>
        <dbReference type="Proteomes" id="UP000321570"/>
    </source>
</evidence>
<dbReference type="Proteomes" id="UP000321570">
    <property type="component" value="Unassembled WGS sequence"/>
</dbReference>
<protein>
    <submittedName>
        <fullName evidence="1">Uncharacterized protein</fullName>
    </submittedName>
</protein>
<feature type="non-terminal residue" evidence="1">
    <location>
        <position position="55"/>
    </location>
</feature>
<accession>A0A564ZAS1</accession>